<gene>
    <name evidence="8" type="ORF">chmu115</name>
</gene>
<dbReference type="Pfam" id="PF00653">
    <property type="entry name" value="BIR"/>
    <property type="match status" value="2"/>
</dbReference>
<keyword evidence="4" id="KW-0862">Zinc</keyword>
<keyword evidence="2" id="KW-0479">Metal-binding</keyword>
<dbReference type="SMART" id="SM00238">
    <property type="entry name" value="BIR"/>
    <property type="match status" value="2"/>
</dbReference>
<dbReference type="PANTHER" id="PTHR10044">
    <property type="entry name" value="INHIBITOR OF APOPTOSIS"/>
    <property type="match status" value="1"/>
</dbReference>
<evidence type="ECO:0000313" key="8">
    <source>
        <dbReference type="EMBL" id="AHD25601.1"/>
    </source>
</evidence>
<dbReference type="EMBL" id="KF894742">
    <property type="protein sequence ID" value="AHD25601.1"/>
    <property type="molecule type" value="Genomic_DNA"/>
</dbReference>
<dbReference type="Gene3D" id="3.30.40.10">
    <property type="entry name" value="Zinc/RING finger domain, C3HC4 (zinc finger)"/>
    <property type="match status" value="1"/>
</dbReference>
<evidence type="ECO:0000256" key="1">
    <source>
        <dbReference type="ARBA" id="ARBA00022703"/>
    </source>
</evidence>
<sequence>MSEQTVVGADEVNMEDENARLATYINWPVQFLEPQRLAANGFFYLGRGDEVRCAFCKVEIMRWEEGDDPARDHQRWAPQCPFLKKTAAGALPAGLAMDGQDECGVSALPSTNACVRMPGPAHPRFASEASRLQTFKDWPRSLKQKPEKMAEAGFYYTGHSDNTKCFYCDGGLKDWEHDDEPWQQHALFFRRCAYVLLVKGHDYVQKVVTQSCVVRDTNKEQVDEPPDTNKEQVDEPRDTNKEQVDEPRDTNKEQVDEQTFHEPNTPEDKEVCKICYDAIKNVCFVPCGHVVACVKCAFALAECPMCRATVDFPVRIYQV</sequence>
<keyword evidence="1" id="KW-0053">Apoptosis</keyword>
<dbReference type="PROSITE" id="PS50143">
    <property type="entry name" value="BIR_REPEAT_2"/>
    <property type="match status" value="2"/>
</dbReference>
<dbReference type="SUPFAM" id="SSF57924">
    <property type="entry name" value="Inhibitor of apoptosis (IAP) repeat"/>
    <property type="match status" value="2"/>
</dbReference>
<evidence type="ECO:0000313" key="9">
    <source>
        <dbReference type="Proteomes" id="UP000203482"/>
    </source>
</evidence>
<feature type="region of interest" description="Disordered" evidence="6">
    <location>
        <begin position="218"/>
        <end position="264"/>
    </location>
</feature>
<dbReference type="InterPro" id="IPR050784">
    <property type="entry name" value="IAP"/>
</dbReference>
<evidence type="ECO:0000259" key="7">
    <source>
        <dbReference type="PROSITE" id="PS50089"/>
    </source>
</evidence>
<evidence type="ECO:0000256" key="3">
    <source>
        <dbReference type="ARBA" id="ARBA00022771"/>
    </source>
</evidence>
<proteinExistence type="predicted"/>
<dbReference type="Proteomes" id="UP000203482">
    <property type="component" value="Segment"/>
</dbReference>
<evidence type="ECO:0000256" key="5">
    <source>
        <dbReference type="PROSITE-ProRule" id="PRU00175"/>
    </source>
</evidence>
<keyword evidence="9" id="KW-1185">Reference proteome</keyword>
<reference evidence="8 9" key="1">
    <citation type="journal article" date="2014" name="Genome Announc.">
        <title>Genome Sequence of an Alphabaculovirus Isolated from Choristoneura murinana.</title>
        <authorList>
            <person name="Rohrmann G.F."/>
            <person name="Erlandson M.A."/>
            <person name="Theilmann D.A."/>
        </authorList>
    </citation>
    <scope>NUCLEOTIDE SEQUENCE [LARGE SCALE GENOMIC DNA]</scope>
    <source>
        <strain evidence="8 9">Darmstadt</strain>
    </source>
</reference>
<evidence type="ECO:0000256" key="6">
    <source>
        <dbReference type="SAM" id="MobiDB-lite"/>
    </source>
</evidence>
<dbReference type="PROSITE" id="PS01282">
    <property type="entry name" value="BIR_REPEAT_1"/>
    <property type="match status" value="2"/>
</dbReference>
<dbReference type="RefSeq" id="YP_008992207.1">
    <property type="nucleotide sequence ID" value="NC_023177.1"/>
</dbReference>
<protein>
    <submittedName>
        <fullName evidence="8">Iap-3</fullName>
    </submittedName>
</protein>
<dbReference type="PROSITE" id="PS50089">
    <property type="entry name" value="ZF_RING_2"/>
    <property type="match status" value="1"/>
</dbReference>
<evidence type="ECO:0000256" key="2">
    <source>
        <dbReference type="ARBA" id="ARBA00022723"/>
    </source>
</evidence>
<dbReference type="GeneID" id="18126148"/>
<name>V9XTW8_9ABAC</name>
<dbReference type="OrthoDB" id="9255at10239"/>
<dbReference type="InterPro" id="IPR001370">
    <property type="entry name" value="BIR_rpt"/>
</dbReference>
<accession>V9XTW8</accession>
<dbReference type="InterPro" id="IPR001841">
    <property type="entry name" value="Znf_RING"/>
</dbReference>
<dbReference type="PANTHER" id="PTHR10044:SF174">
    <property type="entry name" value="DEATH-ASSOCIATED INHIBITOR OF APOPTOSIS 1"/>
    <property type="match status" value="1"/>
</dbReference>
<keyword evidence="3 5" id="KW-0863">Zinc-finger</keyword>
<organism evidence="8 9">
    <name type="scientific">Choristoneura murinana nucleopolyhedrovirus</name>
    <dbReference type="NCBI Taxonomy" id="1987479"/>
    <lineage>
        <taxon>Viruses</taxon>
        <taxon>Viruses incertae sedis</taxon>
        <taxon>Naldaviricetes</taxon>
        <taxon>Lefavirales</taxon>
        <taxon>Baculoviridae</taxon>
        <taxon>Alphabaculovirus</taxon>
        <taxon>Alphabaculovirus chomurinanae</taxon>
    </lineage>
</organism>
<dbReference type="InterPro" id="IPR013083">
    <property type="entry name" value="Znf_RING/FYVE/PHD"/>
</dbReference>
<dbReference type="CDD" id="cd00022">
    <property type="entry name" value="BIR"/>
    <property type="match status" value="2"/>
</dbReference>
<dbReference type="Gene3D" id="1.10.1170.10">
    <property type="entry name" value="Inhibitor Of Apoptosis Protein (2mihbC-IAP-1), Chain A"/>
    <property type="match status" value="2"/>
</dbReference>
<evidence type="ECO:0000256" key="4">
    <source>
        <dbReference type="ARBA" id="ARBA00022833"/>
    </source>
</evidence>
<dbReference type="FunFam" id="1.10.1170.10:FF:000003">
    <property type="entry name" value="E3 ubiquitin-protein ligase XIAP"/>
    <property type="match status" value="1"/>
</dbReference>
<feature type="domain" description="RING-type" evidence="7">
    <location>
        <begin position="272"/>
        <end position="307"/>
    </location>
</feature>
<dbReference type="Pfam" id="PF13920">
    <property type="entry name" value="zf-C3HC4_3"/>
    <property type="match status" value="1"/>
</dbReference>
<dbReference type="FunFam" id="1.10.1170.10:FF:000002">
    <property type="entry name" value="Baculoviral IAP repeat containing 7"/>
    <property type="match status" value="1"/>
</dbReference>
<dbReference type="KEGG" id="vg:18126148"/>
<dbReference type="GO" id="GO:0008270">
    <property type="term" value="F:zinc ion binding"/>
    <property type="evidence" value="ECO:0007669"/>
    <property type="project" value="UniProtKB-KW"/>
</dbReference>